<proteinExistence type="predicted"/>
<organism evidence="2 3">
    <name type="scientific">Micromonospora deserti</name>
    <dbReference type="NCBI Taxonomy" id="2070366"/>
    <lineage>
        <taxon>Bacteria</taxon>
        <taxon>Bacillati</taxon>
        <taxon>Actinomycetota</taxon>
        <taxon>Actinomycetes</taxon>
        <taxon>Micromonosporales</taxon>
        <taxon>Micromonosporaceae</taxon>
        <taxon>Micromonospora</taxon>
    </lineage>
</organism>
<dbReference type="RefSeq" id="WP_111134607.1">
    <property type="nucleotide sequence ID" value="NZ_POUB01000079.1"/>
</dbReference>
<dbReference type="EMBL" id="POUB01000079">
    <property type="protein sequence ID" value="PZF98247.1"/>
    <property type="molecule type" value="Genomic_DNA"/>
</dbReference>
<evidence type="ECO:0000313" key="3">
    <source>
        <dbReference type="Proteomes" id="UP000248749"/>
    </source>
</evidence>
<accession>A0A2W2DEG9</accession>
<dbReference type="OrthoDB" id="3391752at2"/>
<name>A0A2W2DEG9_9ACTN</name>
<sequence>MGSGGARARSGPAPDPEALRRERGSDPGWHVLPITGRPGPAPVWPLTEASERELKLWGVLWAKPQATRWEVLGQELEVALYVRRFVEAERPGASTSATVVVRQLGEALGLTIPGLLRNRWQIGGGPGTAAAAGAPATPAGGGARPASSPKGRLTVVRGDAAV</sequence>
<gene>
    <name evidence="2" type="ORF">C1I99_13760</name>
</gene>
<feature type="compositionally biased region" description="Low complexity" evidence="1">
    <location>
        <begin position="1"/>
        <end position="12"/>
    </location>
</feature>
<reference evidence="2 3" key="1">
    <citation type="submission" date="2018-01" db="EMBL/GenBank/DDBJ databases">
        <title>Draft genome sequence of Salinispora sp. 13K206.</title>
        <authorList>
            <person name="Sahin N."/>
            <person name="Saygin H."/>
            <person name="Ay H."/>
        </authorList>
    </citation>
    <scope>NUCLEOTIDE SEQUENCE [LARGE SCALE GENOMIC DNA]</scope>
    <source>
        <strain evidence="2 3">13K206</strain>
    </source>
</reference>
<evidence type="ECO:0000256" key="1">
    <source>
        <dbReference type="SAM" id="MobiDB-lite"/>
    </source>
</evidence>
<keyword evidence="3" id="KW-1185">Reference proteome</keyword>
<feature type="compositionally biased region" description="Low complexity" evidence="1">
    <location>
        <begin position="128"/>
        <end position="138"/>
    </location>
</feature>
<comment type="caution">
    <text evidence="2">The sequence shown here is derived from an EMBL/GenBank/DDBJ whole genome shotgun (WGS) entry which is preliminary data.</text>
</comment>
<protein>
    <submittedName>
        <fullName evidence="2">Uncharacterized protein</fullName>
    </submittedName>
</protein>
<feature type="region of interest" description="Disordered" evidence="1">
    <location>
        <begin position="1"/>
        <end position="42"/>
    </location>
</feature>
<dbReference type="AlphaFoldDB" id="A0A2W2DEG9"/>
<dbReference type="Proteomes" id="UP000248749">
    <property type="component" value="Unassembled WGS sequence"/>
</dbReference>
<feature type="region of interest" description="Disordered" evidence="1">
    <location>
        <begin position="127"/>
        <end position="153"/>
    </location>
</feature>
<evidence type="ECO:0000313" key="2">
    <source>
        <dbReference type="EMBL" id="PZF98247.1"/>
    </source>
</evidence>